<comment type="subcellular location">
    <subcellularLocation>
        <location evidence="1">Secreted</location>
    </subcellularLocation>
</comment>
<dbReference type="GO" id="GO:0006685">
    <property type="term" value="P:sphingomyelin catabolic process"/>
    <property type="evidence" value="ECO:0007669"/>
    <property type="project" value="UniProtKB-UniRule"/>
</dbReference>
<feature type="binding site" evidence="13">
    <location>
        <position position="454"/>
    </location>
    <ligand>
        <name>Zn(2+)</name>
        <dbReference type="ChEBI" id="CHEBI:29105"/>
        <label>2</label>
    </ligand>
</feature>
<keyword evidence="9" id="KW-0325">Glycoprotein</keyword>
<keyword evidence="19" id="KW-1185">Reference proteome</keyword>
<dbReference type="GO" id="GO:0005764">
    <property type="term" value="C:lysosome"/>
    <property type="evidence" value="ECO:0007669"/>
    <property type="project" value="TreeGrafter"/>
</dbReference>
<evidence type="ECO:0000259" key="16">
    <source>
        <dbReference type="PROSITE" id="PS50015"/>
    </source>
</evidence>
<dbReference type="InterPro" id="IPR004843">
    <property type="entry name" value="Calcineurin-like_PHP"/>
</dbReference>
<evidence type="ECO:0000313" key="18">
    <source>
        <dbReference type="EMBL" id="RLU24848.1"/>
    </source>
</evidence>
<reference evidence="18" key="3">
    <citation type="submission" date="2018-07" db="EMBL/GenBank/DDBJ databases">
        <authorList>
            <person name="Mckenzie S.K."/>
            <person name="Kronauer D.J.C."/>
        </authorList>
    </citation>
    <scope>NUCLEOTIDE SEQUENCE</scope>
    <source>
        <strain evidence="18">Clonal line C1</strain>
    </source>
</reference>
<feature type="disulfide bond" evidence="14">
    <location>
        <begin position="217"/>
        <end position="240"/>
    </location>
</feature>
<dbReference type="InterPro" id="IPR008139">
    <property type="entry name" value="SaposinB_dom"/>
</dbReference>
<dbReference type="EC" id="3.1.4.12" evidence="12"/>
<reference evidence="18" key="2">
    <citation type="journal article" date="2018" name="Genome Res.">
        <title>The genomic architecture and molecular evolution of ant odorant receptors.</title>
        <authorList>
            <person name="McKenzie S.K."/>
            <person name="Kronauer D.J.C."/>
        </authorList>
    </citation>
    <scope>NUCLEOTIDE SEQUENCE [LARGE SCALE GENOMIC DNA]</scope>
    <source>
        <strain evidence="18">Clonal line C1</strain>
    </source>
</reference>
<name>A0A026WAA6_OOCBI</name>
<keyword evidence="5 15" id="KW-0732">Signal</keyword>
<dbReference type="Proteomes" id="UP000053097">
    <property type="component" value="Unassembled WGS sequence"/>
</dbReference>
<evidence type="ECO:0000313" key="17">
    <source>
        <dbReference type="EMBL" id="EZA53027.1"/>
    </source>
</evidence>
<evidence type="ECO:0000256" key="13">
    <source>
        <dbReference type="PIRSR" id="PIRSR000948-1"/>
    </source>
</evidence>
<evidence type="ECO:0000256" key="5">
    <source>
        <dbReference type="ARBA" id="ARBA00022729"/>
    </source>
</evidence>
<dbReference type="EMBL" id="QOIP01000003">
    <property type="protein sequence ID" value="RLU24848.1"/>
    <property type="molecule type" value="Genomic_DNA"/>
</dbReference>
<dbReference type="GO" id="GO:0016020">
    <property type="term" value="C:membrane"/>
    <property type="evidence" value="ECO:0007669"/>
    <property type="project" value="GOC"/>
</dbReference>
<evidence type="ECO:0000256" key="1">
    <source>
        <dbReference type="ARBA" id="ARBA00004613"/>
    </source>
</evidence>
<dbReference type="GO" id="GO:0046872">
    <property type="term" value="F:metal ion binding"/>
    <property type="evidence" value="ECO:0007669"/>
    <property type="project" value="UniProtKB-KW"/>
</dbReference>
<dbReference type="InterPro" id="IPR029052">
    <property type="entry name" value="Metallo-depent_PP-like"/>
</dbReference>
<evidence type="ECO:0000256" key="11">
    <source>
        <dbReference type="ARBA" id="ARBA00047268"/>
    </source>
</evidence>
<dbReference type="Proteomes" id="UP000279307">
    <property type="component" value="Chromosome 3"/>
</dbReference>
<feature type="disulfide bond" evidence="14">
    <location>
        <begin position="81"/>
        <end position="159"/>
    </location>
</feature>
<dbReference type="PROSITE" id="PS50015">
    <property type="entry name" value="SAP_B"/>
    <property type="match status" value="1"/>
</dbReference>
<keyword evidence="6 12" id="KW-0378">Hydrolase</keyword>
<dbReference type="InterPro" id="IPR041805">
    <property type="entry name" value="ASMase/PPN1_MPP"/>
</dbReference>
<evidence type="ECO:0000256" key="4">
    <source>
        <dbReference type="ARBA" id="ARBA00022723"/>
    </source>
</evidence>
<organism evidence="17 19">
    <name type="scientific">Ooceraea biroi</name>
    <name type="common">Clonal raider ant</name>
    <name type="synonym">Cerapachys biroi</name>
    <dbReference type="NCBI Taxonomy" id="2015173"/>
    <lineage>
        <taxon>Eukaryota</taxon>
        <taxon>Metazoa</taxon>
        <taxon>Ecdysozoa</taxon>
        <taxon>Arthropoda</taxon>
        <taxon>Hexapoda</taxon>
        <taxon>Insecta</taxon>
        <taxon>Pterygota</taxon>
        <taxon>Neoptera</taxon>
        <taxon>Endopterygota</taxon>
        <taxon>Hymenoptera</taxon>
        <taxon>Apocrita</taxon>
        <taxon>Aculeata</taxon>
        <taxon>Formicoidea</taxon>
        <taxon>Formicidae</taxon>
        <taxon>Dorylinae</taxon>
        <taxon>Ooceraea</taxon>
    </lineage>
</organism>
<dbReference type="InterPro" id="IPR011001">
    <property type="entry name" value="Saposin-like"/>
</dbReference>
<evidence type="ECO:0000256" key="6">
    <source>
        <dbReference type="ARBA" id="ARBA00022801"/>
    </source>
</evidence>
<dbReference type="STRING" id="2015173.A0A026WAA6"/>
<feature type="binding site" evidence="13">
    <location>
        <position position="420"/>
    </location>
    <ligand>
        <name>Zn(2+)</name>
        <dbReference type="ChEBI" id="CHEBI:29105"/>
        <label>2</label>
    </ligand>
</feature>
<dbReference type="GO" id="GO:0061750">
    <property type="term" value="F:acid sphingomyelin phosphodiesterase activity"/>
    <property type="evidence" value="ECO:0007669"/>
    <property type="project" value="TreeGrafter"/>
</dbReference>
<keyword evidence="10 12" id="KW-0326">Glycosidase</keyword>
<feature type="disulfide bond" evidence="14">
    <location>
        <begin position="380"/>
        <end position="428"/>
    </location>
</feature>
<comment type="catalytic activity">
    <reaction evidence="11">
        <text>a sphingomyelin + H2O = phosphocholine + an N-acylsphing-4-enine + H(+)</text>
        <dbReference type="Rhea" id="RHEA:19253"/>
        <dbReference type="ChEBI" id="CHEBI:15377"/>
        <dbReference type="ChEBI" id="CHEBI:15378"/>
        <dbReference type="ChEBI" id="CHEBI:17636"/>
        <dbReference type="ChEBI" id="CHEBI:52639"/>
        <dbReference type="ChEBI" id="CHEBI:295975"/>
        <dbReference type="EC" id="3.1.4.12"/>
    </reaction>
    <physiologicalReaction direction="left-to-right" evidence="11">
        <dbReference type="Rhea" id="RHEA:19254"/>
    </physiologicalReaction>
</comment>
<evidence type="ECO:0000256" key="15">
    <source>
        <dbReference type="SAM" id="SignalP"/>
    </source>
</evidence>
<comment type="function">
    <text evidence="12">Converts sphingomyelin to ceramide.</text>
</comment>
<dbReference type="Gene3D" id="3.60.21.10">
    <property type="match status" value="1"/>
</dbReference>
<feature type="binding site" evidence="13">
    <location>
        <position position="309"/>
    </location>
    <ligand>
        <name>Zn(2+)</name>
        <dbReference type="ChEBI" id="CHEBI:29105"/>
        <label>2</label>
    </ligand>
</feature>
<dbReference type="PANTHER" id="PTHR10340:SF29">
    <property type="entry name" value="SPHINGOMYELIN PHOSPHODIESTERASE"/>
    <property type="match status" value="1"/>
</dbReference>
<feature type="binding site" evidence="13">
    <location>
        <position position="196"/>
    </location>
    <ligand>
        <name>Zn(2+)</name>
        <dbReference type="ChEBI" id="CHEBI:29105"/>
        <label>1</label>
    </ligand>
</feature>
<evidence type="ECO:0000256" key="14">
    <source>
        <dbReference type="PIRSR" id="PIRSR000948-2"/>
    </source>
</evidence>
<accession>A0A026WAA6</accession>
<evidence type="ECO:0000256" key="12">
    <source>
        <dbReference type="PIRNR" id="PIRNR000948"/>
    </source>
</evidence>
<gene>
    <name evidence="18" type="ORF">DMN91_002938</name>
    <name evidence="17" type="ORF">X777_07205</name>
</gene>
<dbReference type="GO" id="GO:0016798">
    <property type="term" value="F:hydrolase activity, acting on glycosyl bonds"/>
    <property type="evidence" value="ECO:0007669"/>
    <property type="project" value="UniProtKB-KW"/>
</dbReference>
<dbReference type="EMBL" id="KK107295">
    <property type="protein sequence ID" value="EZA53027.1"/>
    <property type="molecule type" value="Genomic_DNA"/>
</dbReference>
<keyword evidence="7 13" id="KW-0862">Zinc</keyword>
<dbReference type="InterPro" id="IPR045473">
    <property type="entry name" value="ASM_C"/>
</dbReference>
<feature type="chain" id="PRO_5033208259" description="Sphingomyelin phosphodiesterase" evidence="15">
    <location>
        <begin position="22"/>
        <end position="603"/>
    </location>
</feature>
<dbReference type="InterPro" id="IPR011160">
    <property type="entry name" value="Sphingomy_PDE"/>
</dbReference>
<evidence type="ECO:0000256" key="7">
    <source>
        <dbReference type="ARBA" id="ARBA00022833"/>
    </source>
</evidence>
<dbReference type="PANTHER" id="PTHR10340">
    <property type="entry name" value="SPHINGOMYELIN PHOSPHODIESTERASE"/>
    <property type="match status" value="1"/>
</dbReference>
<comment type="cofactor">
    <cofactor evidence="13">
        <name>Zn(2+)</name>
        <dbReference type="ChEBI" id="CHEBI:29105"/>
    </cofactor>
    <text evidence="13">Binds 2 Zn(2+) ions per subunit.</text>
</comment>
<dbReference type="PIRSF" id="PIRSF000948">
    <property type="entry name" value="Sphingomy_PDE"/>
    <property type="match status" value="1"/>
</dbReference>
<feature type="binding site" evidence="13">
    <location>
        <position position="269"/>
    </location>
    <ligand>
        <name>Zn(2+)</name>
        <dbReference type="ChEBI" id="CHEBI:29105"/>
        <label>2</label>
    </ligand>
</feature>
<feature type="binding site" evidence="13">
    <location>
        <position position="269"/>
    </location>
    <ligand>
        <name>Zn(2+)</name>
        <dbReference type="ChEBI" id="CHEBI:29105"/>
        <label>1</label>
    </ligand>
</feature>
<keyword evidence="8 14" id="KW-1015">Disulfide bond</keyword>
<dbReference type="Pfam" id="PF00149">
    <property type="entry name" value="Metallophos"/>
    <property type="match status" value="1"/>
</dbReference>
<dbReference type="OMA" id="IMRNSEI"/>
<evidence type="ECO:0000313" key="19">
    <source>
        <dbReference type="Proteomes" id="UP000053097"/>
    </source>
</evidence>
<keyword evidence="3" id="KW-0964">Secreted</keyword>
<comment type="similarity">
    <text evidence="2 12">Belongs to the acid sphingomyelinase family.</text>
</comment>
<dbReference type="SUPFAM" id="SSF47862">
    <property type="entry name" value="Saposin"/>
    <property type="match status" value="1"/>
</dbReference>
<evidence type="ECO:0000256" key="10">
    <source>
        <dbReference type="ARBA" id="ARBA00023295"/>
    </source>
</evidence>
<sequence>MGLLDCCKLLFLVLLFRGANSDGTDDEVEMISQFSHEIDNWLKFGNESESFQYMINSLALPTSLQREDWRSFTAQRGMAICIICRSALNIFIEHRRKGMTADVIRSKAIHLCTLLNIQPERVCDGAVTLNLQTILYIIDAKPNLTASTICGVLLESKSCPLINDEFNWTINIDSGPPKLTRTEDTDETIDIVQITDIHYDPKYEPDGNSHCNEPTCCRRGQNRTNTSGKRAGYWGDYNYCDTPWHSVVDALDHIKDTHQNISYVYFTGDIIDHGVWETTMEGNILSLSSSYHQIYKTFGSIPVYPILGNHEPHPLNLFAPKTVSNNEISTQWLYNMMANLWINNFGWLPESTRSTILQGGYYTVSPKKGFRIIVLNNNVCYCYNWWLWYEPKDPDGQLQWLADTLLQAEKDAELVHILAHIPPDNEHCQSTWKREYIKVINRFAHVIRAQFNGHTHNDELQLVYSNNITKIVNIAWNGGSLTAYNNLNPNYKLYTVNSNNYAVKDLENWMYNLTLANEHVTQRPLWYKSYSFKEEYDVTDLSYDSLHTWFSRLTRDDDLLRRYHRHFFKHAEPSLMKECNAKCLKAYLCRMIASLEDHARFCT</sequence>
<evidence type="ECO:0000256" key="9">
    <source>
        <dbReference type="ARBA" id="ARBA00023180"/>
    </source>
</evidence>
<feature type="binding site" evidence="13">
    <location>
        <position position="198"/>
    </location>
    <ligand>
        <name>Zn(2+)</name>
        <dbReference type="ChEBI" id="CHEBI:29105"/>
        <label>1</label>
    </ligand>
</feature>
<dbReference type="CDD" id="cd00842">
    <property type="entry name" value="MPP_ASMase"/>
    <property type="match status" value="1"/>
</dbReference>
<feature type="disulfide bond" evidence="14">
    <location>
        <begin position="579"/>
        <end position="583"/>
    </location>
</feature>
<feature type="disulfide bond" evidence="14">
    <location>
        <begin position="211"/>
        <end position="216"/>
    </location>
</feature>
<evidence type="ECO:0000256" key="2">
    <source>
        <dbReference type="ARBA" id="ARBA00008234"/>
    </source>
</evidence>
<dbReference type="AlphaFoldDB" id="A0A026WAA6"/>
<reference evidence="17 19" key="1">
    <citation type="journal article" date="2014" name="Curr. Biol.">
        <title>The genome of the clonal raider ant Cerapachys biroi.</title>
        <authorList>
            <person name="Oxley P.R."/>
            <person name="Ji L."/>
            <person name="Fetter-Pruneda I."/>
            <person name="McKenzie S.K."/>
            <person name="Li C."/>
            <person name="Hu H."/>
            <person name="Zhang G."/>
            <person name="Kronauer D.J."/>
        </authorList>
    </citation>
    <scope>NUCLEOTIDE SEQUENCE [LARGE SCALE GENOMIC DNA]</scope>
</reference>
<dbReference type="OrthoDB" id="282973at2759"/>
<feature type="signal peptide" evidence="15">
    <location>
        <begin position="1"/>
        <end position="21"/>
    </location>
</feature>
<evidence type="ECO:0000256" key="3">
    <source>
        <dbReference type="ARBA" id="ARBA00022525"/>
    </source>
</evidence>
<feature type="domain" description="Saposin B-type" evidence="16">
    <location>
        <begin position="77"/>
        <end position="163"/>
    </location>
</feature>
<dbReference type="Pfam" id="PF19272">
    <property type="entry name" value="ASMase_C"/>
    <property type="match status" value="1"/>
</dbReference>
<keyword evidence="4 13" id="KW-0479">Metal-binding</keyword>
<dbReference type="GO" id="GO:0046513">
    <property type="term" value="P:ceramide biosynthetic process"/>
    <property type="evidence" value="ECO:0007669"/>
    <property type="project" value="TreeGrafter"/>
</dbReference>
<protein>
    <recommendedName>
        <fullName evidence="12">Sphingomyelin phosphodiesterase</fullName>
        <ecNumber evidence="12">3.1.4.12</ecNumber>
    </recommendedName>
</protein>
<evidence type="ECO:0000256" key="8">
    <source>
        <dbReference type="ARBA" id="ARBA00023157"/>
    </source>
</evidence>
<feature type="binding site" evidence="13">
    <location>
        <position position="456"/>
    </location>
    <ligand>
        <name>Zn(2+)</name>
        <dbReference type="ChEBI" id="CHEBI:29105"/>
        <label>1</label>
    </ligand>
</feature>
<proteinExistence type="inferred from homology"/>
<feature type="disulfide bond" evidence="14">
    <location>
        <begin position="112"/>
        <end position="123"/>
    </location>
</feature>
<dbReference type="GO" id="GO:0005615">
    <property type="term" value="C:extracellular space"/>
    <property type="evidence" value="ECO:0007669"/>
    <property type="project" value="TreeGrafter"/>
</dbReference>
<dbReference type="SUPFAM" id="SSF56300">
    <property type="entry name" value="Metallo-dependent phosphatases"/>
    <property type="match status" value="1"/>
</dbReference>